<dbReference type="EMBL" id="JABXWT010000002">
    <property type="protein sequence ID" value="NVO55349.1"/>
    <property type="molecule type" value="Genomic_DNA"/>
</dbReference>
<feature type="transmembrane region" description="Helical" evidence="1">
    <location>
        <begin position="259"/>
        <end position="280"/>
    </location>
</feature>
<keyword evidence="1" id="KW-0472">Membrane</keyword>
<dbReference type="PANTHER" id="PTHR48090:SF7">
    <property type="entry name" value="RFBJ PROTEIN"/>
    <property type="match status" value="1"/>
</dbReference>
<keyword evidence="1" id="KW-0812">Transmembrane</keyword>
<feature type="transmembrane region" description="Helical" evidence="1">
    <location>
        <begin position="308"/>
        <end position="328"/>
    </location>
</feature>
<dbReference type="Gene3D" id="3.90.550.10">
    <property type="entry name" value="Spore Coat Polysaccharide Biosynthesis Protein SpsA, Chain A"/>
    <property type="match status" value="1"/>
</dbReference>
<comment type="caution">
    <text evidence="4">The sequence shown here is derived from an EMBL/GenBank/DDBJ whole genome shotgun (WGS) entry which is preliminary data.</text>
</comment>
<evidence type="ECO:0000259" key="2">
    <source>
        <dbReference type="Pfam" id="PF00535"/>
    </source>
</evidence>
<dbReference type="InterPro" id="IPR058718">
    <property type="entry name" value="Agl6_TM_C"/>
</dbReference>
<keyword evidence="1" id="KW-1133">Transmembrane helix</keyword>
<dbReference type="InterPro" id="IPR050256">
    <property type="entry name" value="Glycosyltransferase_2"/>
</dbReference>
<dbReference type="PANTHER" id="PTHR48090">
    <property type="entry name" value="UNDECAPRENYL-PHOSPHATE 4-DEOXY-4-FORMAMIDO-L-ARABINOSE TRANSFERASE-RELATED"/>
    <property type="match status" value="1"/>
</dbReference>
<organism evidence="4 5">
    <name type="scientific">Ruegeria haliotis</name>
    <dbReference type="NCBI Taxonomy" id="2747601"/>
    <lineage>
        <taxon>Bacteria</taxon>
        <taxon>Pseudomonadati</taxon>
        <taxon>Pseudomonadota</taxon>
        <taxon>Alphaproteobacteria</taxon>
        <taxon>Rhodobacterales</taxon>
        <taxon>Roseobacteraceae</taxon>
        <taxon>Ruegeria</taxon>
    </lineage>
</organism>
<evidence type="ECO:0000313" key="4">
    <source>
        <dbReference type="EMBL" id="NVO55349.1"/>
    </source>
</evidence>
<feature type="domain" description="Glycosyltransferase 2-like" evidence="2">
    <location>
        <begin position="1"/>
        <end position="157"/>
    </location>
</feature>
<name>A0ABX2PNP1_9RHOB</name>
<dbReference type="Pfam" id="PF00535">
    <property type="entry name" value="Glycos_transf_2"/>
    <property type="match status" value="1"/>
</dbReference>
<evidence type="ECO:0000313" key="5">
    <source>
        <dbReference type="Proteomes" id="UP000630805"/>
    </source>
</evidence>
<protein>
    <submittedName>
        <fullName evidence="4">Glycosyltransferase family 2 protein</fullName>
    </submittedName>
</protein>
<sequence length="377" mass="41445">MPCLNEAETIEICVRKALEFIDRENIRAEVLIADNGSTDGSIEIAERLGARVVNVEQKGYGAALAGGIESARGTYVIMGDADDSYDFSKLELFVQELRTGNDLVMGNRFRGGISEGAMPFLHRYLGNPVLSFIGRLFFNIRTGDFHCGMRGFRRDAILDLKLHTSGMEFASEMVVRSAMGRLKITEVPTTLKPDGRSRPPHLRTWRDGWRHLKFLLMHNPRWLFVYPGLVFTLLGGITALILMFGPVQIAGSVALGTNTFIASCLITIVGTQLLTFGALARMIATTSGLLPVGEPSKILKSWATTDNIALFAFWLLLFGLLLFGIAFGQWARLGFGDISNPLTTRLTVAGFSLMAISIQSAFAAFLFGIIEIPTRKK</sequence>
<dbReference type="Pfam" id="PF26629">
    <property type="entry name" value="GT2_TM_C"/>
    <property type="match status" value="1"/>
</dbReference>
<evidence type="ECO:0000259" key="3">
    <source>
        <dbReference type="Pfam" id="PF26629"/>
    </source>
</evidence>
<gene>
    <name evidence="4" type="ORF">HW561_06045</name>
</gene>
<dbReference type="SUPFAM" id="SSF53448">
    <property type="entry name" value="Nucleotide-diphospho-sugar transferases"/>
    <property type="match status" value="1"/>
</dbReference>
<accession>A0ABX2PNP1</accession>
<reference evidence="4 5" key="1">
    <citation type="submission" date="2020-06" db="EMBL/GenBank/DDBJ databases">
        <authorList>
            <person name="Cao W.R."/>
        </authorList>
    </citation>
    <scope>NUCLEOTIDE SEQUENCE [LARGE SCALE GENOMIC DNA]</scope>
    <source>
        <strain evidence="4 5">B1Z28</strain>
    </source>
</reference>
<dbReference type="InterPro" id="IPR029044">
    <property type="entry name" value="Nucleotide-diphossugar_trans"/>
</dbReference>
<dbReference type="CDD" id="cd04179">
    <property type="entry name" value="DPM_DPG-synthase_like"/>
    <property type="match status" value="1"/>
</dbReference>
<dbReference type="InterPro" id="IPR001173">
    <property type="entry name" value="Glyco_trans_2-like"/>
</dbReference>
<keyword evidence="5" id="KW-1185">Reference proteome</keyword>
<proteinExistence type="predicted"/>
<evidence type="ECO:0000256" key="1">
    <source>
        <dbReference type="SAM" id="Phobius"/>
    </source>
</evidence>
<feature type="domain" description="Low-salt glycan biosynthesis hexosyltransferase Agl6 C-terminal transmembrane region" evidence="3">
    <location>
        <begin position="279"/>
        <end position="370"/>
    </location>
</feature>
<feature type="transmembrane region" description="Helical" evidence="1">
    <location>
        <begin position="223"/>
        <end position="247"/>
    </location>
</feature>
<feature type="transmembrane region" description="Helical" evidence="1">
    <location>
        <begin position="348"/>
        <end position="370"/>
    </location>
</feature>
<dbReference type="Proteomes" id="UP000630805">
    <property type="component" value="Unassembled WGS sequence"/>
</dbReference>